<dbReference type="EMBL" id="SSWX01000013">
    <property type="protein sequence ID" value="THJ32794.1"/>
    <property type="molecule type" value="Genomic_DNA"/>
</dbReference>
<comment type="caution">
    <text evidence="5">The sequence shown here is derived from an EMBL/GenBank/DDBJ whole genome shotgun (WGS) entry which is preliminary data.</text>
</comment>
<comment type="similarity">
    <text evidence="1">Belongs to the phage antitermination Q type 1 family.</text>
</comment>
<keyword evidence="2" id="KW-0805">Transcription regulation</keyword>
<dbReference type="Proteomes" id="UP000306236">
    <property type="component" value="Unassembled WGS sequence"/>
</dbReference>
<evidence type="ECO:0000256" key="1">
    <source>
        <dbReference type="ARBA" id="ARBA00010234"/>
    </source>
</evidence>
<evidence type="ECO:0000313" key="6">
    <source>
        <dbReference type="Proteomes" id="UP000306236"/>
    </source>
</evidence>
<dbReference type="InterPro" id="IPR010534">
    <property type="entry name" value="Phage_933W_GpQ"/>
</dbReference>
<dbReference type="RefSeq" id="WP_136406704.1">
    <property type="nucleotide sequence ID" value="NZ_SSWX01000013.1"/>
</dbReference>
<dbReference type="GO" id="GO:0060567">
    <property type="term" value="P:negative regulation of termination of DNA-templated transcription"/>
    <property type="evidence" value="ECO:0007669"/>
    <property type="project" value="InterPro"/>
</dbReference>
<name>A0A4S5BJX9_9BURK</name>
<accession>A0A4S5BJX9</accession>
<protein>
    <recommendedName>
        <fullName evidence="7">Antitermination protein Q</fullName>
    </recommendedName>
</protein>
<dbReference type="Pfam" id="PF06530">
    <property type="entry name" value="Phage_antitermQ"/>
    <property type="match status" value="1"/>
</dbReference>
<sequence>MIKSDQNIKTLLDQWGRWKVRENSLALGYPSIAAFARLRVDGARSSGNELLVDDDLQRVNGIIHQLRPSLKRLLACHYICAGYVKDKPAKLGLTRDAYYRLLQTAIEQTAHEMGGKYQMEFEEAARG</sequence>
<gene>
    <name evidence="5" type="ORF">E8K88_10910</name>
</gene>
<dbReference type="AlphaFoldDB" id="A0A4S5BJX9"/>
<reference evidence="5 6" key="1">
    <citation type="submission" date="2019-04" db="EMBL/GenBank/DDBJ databases">
        <title>Lampropedia sp YIM MLB12 draf genome.</title>
        <authorList>
            <person name="Wang Y.-X."/>
        </authorList>
    </citation>
    <scope>NUCLEOTIDE SEQUENCE [LARGE SCALE GENOMIC DNA]</scope>
    <source>
        <strain evidence="5 6">YIM MLB12</strain>
    </source>
</reference>
<keyword evidence="6" id="KW-1185">Reference proteome</keyword>
<evidence type="ECO:0000256" key="4">
    <source>
        <dbReference type="ARBA" id="ARBA00023163"/>
    </source>
</evidence>
<evidence type="ECO:0000256" key="2">
    <source>
        <dbReference type="ARBA" id="ARBA00023015"/>
    </source>
</evidence>
<organism evidence="5 6">
    <name type="scientific">Lampropedia aestuarii</name>
    <dbReference type="NCBI Taxonomy" id="2562762"/>
    <lineage>
        <taxon>Bacteria</taxon>
        <taxon>Pseudomonadati</taxon>
        <taxon>Pseudomonadota</taxon>
        <taxon>Betaproteobacteria</taxon>
        <taxon>Burkholderiales</taxon>
        <taxon>Comamonadaceae</taxon>
        <taxon>Lampropedia</taxon>
    </lineage>
</organism>
<keyword evidence="4" id="KW-0804">Transcription</keyword>
<evidence type="ECO:0000313" key="5">
    <source>
        <dbReference type="EMBL" id="THJ32794.1"/>
    </source>
</evidence>
<dbReference type="OrthoDB" id="8637336at2"/>
<evidence type="ECO:0008006" key="7">
    <source>
        <dbReference type="Google" id="ProtNLM"/>
    </source>
</evidence>
<evidence type="ECO:0000256" key="3">
    <source>
        <dbReference type="ARBA" id="ARBA00023125"/>
    </source>
</evidence>
<proteinExistence type="inferred from homology"/>
<dbReference type="GO" id="GO:0003677">
    <property type="term" value="F:DNA binding"/>
    <property type="evidence" value="ECO:0007669"/>
    <property type="project" value="UniProtKB-KW"/>
</dbReference>
<keyword evidence="3" id="KW-0238">DNA-binding</keyword>